<evidence type="ECO:0000313" key="2">
    <source>
        <dbReference type="Proteomes" id="UP001523219"/>
    </source>
</evidence>
<reference evidence="1 2" key="1">
    <citation type="submission" date="2022-05" db="EMBL/GenBank/DDBJ databases">
        <title>Streptomyces sp. nov. RY43-2 isolated from soil of a peat swamp forest.</title>
        <authorList>
            <person name="Kanchanasin P."/>
            <person name="Tanasupawat S."/>
            <person name="Phongsopitanun W."/>
        </authorList>
    </citation>
    <scope>NUCLEOTIDE SEQUENCE [LARGE SCALE GENOMIC DNA]</scope>
    <source>
        <strain evidence="1 2">RY43-2</strain>
    </source>
</reference>
<gene>
    <name evidence="1" type="ORF">NGF19_30540</name>
</gene>
<dbReference type="Gene3D" id="3.30.70.3290">
    <property type="match status" value="1"/>
</dbReference>
<dbReference type="EMBL" id="JAMWMR010000132">
    <property type="protein sequence ID" value="MCN9245062.1"/>
    <property type="molecule type" value="Genomic_DNA"/>
</dbReference>
<organism evidence="1 2">
    <name type="scientific">Streptomyces macrolidinus</name>
    <dbReference type="NCBI Taxonomy" id="2952607"/>
    <lineage>
        <taxon>Bacteria</taxon>
        <taxon>Bacillati</taxon>
        <taxon>Actinomycetota</taxon>
        <taxon>Actinomycetes</taxon>
        <taxon>Kitasatosporales</taxon>
        <taxon>Streptomycetaceae</taxon>
        <taxon>Streptomyces</taxon>
    </lineage>
</organism>
<keyword evidence="2" id="KW-1185">Reference proteome</keyword>
<dbReference type="Proteomes" id="UP001523219">
    <property type="component" value="Unassembled WGS sequence"/>
</dbReference>
<dbReference type="RefSeq" id="WP_252429200.1">
    <property type="nucleotide sequence ID" value="NZ_JAMWMR010000132.1"/>
</dbReference>
<sequence length="87" mass="8639">MLSARTGAALVDQAARLRSFVGERPELSVLDVAASAAGRSVFEHGAALVVGDRAGLLRELDALVAGETAGSGVEATLAAGGGIGFLF</sequence>
<evidence type="ECO:0000313" key="1">
    <source>
        <dbReference type="EMBL" id="MCN9245062.1"/>
    </source>
</evidence>
<feature type="non-terminal residue" evidence="1">
    <location>
        <position position="87"/>
    </location>
</feature>
<protein>
    <submittedName>
        <fullName evidence="1">Uncharacterized protein</fullName>
    </submittedName>
</protein>
<dbReference type="Pfam" id="PF22621">
    <property type="entry name" value="CurL-like_PKS_C"/>
    <property type="match status" value="1"/>
</dbReference>
<comment type="caution">
    <text evidence="1">The sequence shown here is derived from an EMBL/GenBank/DDBJ whole genome shotgun (WGS) entry which is preliminary data.</text>
</comment>
<proteinExistence type="predicted"/>
<name>A0ABT0ZN98_9ACTN</name>
<accession>A0ABT0ZN98</accession>